<proteinExistence type="predicted"/>
<evidence type="ECO:0000313" key="2">
    <source>
        <dbReference type="Proteomes" id="UP000655588"/>
    </source>
</evidence>
<evidence type="ECO:0000313" key="1">
    <source>
        <dbReference type="EMBL" id="KAF3425126.1"/>
    </source>
</evidence>
<sequence length="81" mass="9493">MKRIGTIAEREHRKWENAPPIENNPYSQENIQKRLWERQYSRRSSDIPGIHTELPKSNGADLDVVLTPHEPDIKSTINIYI</sequence>
<reference evidence="1" key="1">
    <citation type="submission" date="2019-11" db="EMBL/GenBank/DDBJ databases">
        <title>The nuclear and mitochondrial genomes of Frieseomelitta varia - a highly eusocial stingless bee (Meliponini) with a permanently sterile worker caste.</title>
        <authorList>
            <person name="Freitas F.C.P."/>
            <person name="Lourenco A.P."/>
            <person name="Nunes F.M.F."/>
            <person name="Paschoal A.R."/>
            <person name="Abreu F.C.P."/>
            <person name="Barbin F.O."/>
            <person name="Bataglia L."/>
            <person name="Cardoso-Junior C.A.M."/>
            <person name="Cervoni M.S."/>
            <person name="Silva S.R."/>
            <person name="Dalarmi F."/>
            <person name="Del Lama M.A."/>
            <person name="Depintor T.S."/>
            <person name="Ferreira K.M."/>
            <person name="Goria P.S."/>
            <person name="Jaskot M.C."/>
            <person name="Lago D.C."/>
            <person name="Luna-Lucena D."/>
            <person name="Moda L.M."/>
            <person name="Nascimento L."/>
            <person name="Pedrino M."/>
            <person name="Rabico F.O."/>
            <person name="Sanches F.C."/>
            <person name="Santos D.E."/>
            <person name="Santos C.G."/>
            <person name="Vieira J."/>
            <person name="Lopes T.F."/>
            <person name="Barchuk A.R."/>
            <person name="Hartfelder K."/>
            <person name="Simoes Z.L.P."/>
            <person name="Bitondi M.M.G."/>
            <person name="Pinheiro D.G."/>
        </authorList>
    </citation>
    <scope>NUCLEOTIDE SEQUENCE</scope>
    <source>
        <strain evidence="1">USP_RPSP 00005682</strain>
        <tissue evidence="1">Whole individual</tissue>
    </source>
</reference>
<protein>
    <submittedName>
        <fullName evidence="1">Uncharacterized protein</fullName>
    </submittedName>
</protein>
<dbReference type="EMBL" id="WNWW01000418">
    <property type="protein sequence ID" value="KAF3425126.1"/>
    <property type="molecule type" value="Genomic_DNA"/>
</dbReference>
<gene>
    <name evidence="1" type="ORF">E2986_12823</name>
</gene>
<comment type="caution">
    <text evidence="1">The sequence shown here is derived from an EMBL/GenBank/DDBJ whole genome shotgun (WGS) entry which is preliminary data.</text>
</comment>
<dbReference type="AlphaFoldDB" id="A0A833VN00"/>
<dbReference type="Proteomes" id="UP000655588">
    <property type="component" value="Unassembled WGS sequence"/>
</dbReference>
<keyword evidence="2" id="KW-1185">Reference proteome</keyword>
<name>A0A833VN00_9HYME</name>
<organism evidence="1 2">
    <name type="scientific">Frieseomelitta varia</name>
    <dbReference type="NCBI Taxonomy" id="561572"/>
    <lineage>
        <taxon>Eukaryota</taxon>
        <taxon>Metazoa</taxon>
        <taxon>Ecdysozoa</taxon>
        <taxon>Arthropoda</taxon>
        <taxon>Hexapoda</taxon>
        <taxon>Insecta</taxon>
        <taxon>Pterygota</taxon>
        <taxon>Neoptera</taxon>
        <taxon>Endopterygota</taxon>
        <taxon>Hymenoptera</taxon>
        <taxon>Apocrita</taxon>
        <taxon>Aculeata</taxon>
        <taxon>Apoidea</taxon>
        <taxon>Anthophila</taxon>
        <taxon>Apidae</taxon>
        <taxon>Frieseomelitta</taxon>
    </lineage>
</organism>
<accession>A0A833VN00</accession>